<dbReference type="AlphaFoldDB" id="A0A2H4S858"/>
<protein>
    <submittedName>
        <fullName evidence="1">Uncharacterized protein</fullName>
    </submittedName>
</protein>
<organism evidence="1 2">
    <name type="scientific">Cordyceps militaris</name>
    <name type="common">Caterpillar fungus</name>
    <name type="synonym">Clavaria militaris</name>
    <dbReference type="NCBI Taxonomy" id="73501"/>
    <lineage>
        <taxon>Eukaryota</taxon>
        <taxon>Fungi</taxon>
        <taxon>Dikarya</taxon>
        <taxon>Ascomycota</taxon>
        <taxon>Pezizomycotina</taxon>
        <taxon>Sordariomycetes</taxon>
        <taxon>Hypocreomycetidae</taxon>
        <taxon>Hypocreales</taxon>
        <taxon>Cordycipitaceae</taxon>
        <taxon>Cordyceps</taxon>
    </lineage>
</organism>
<dbReference type="VEuPathDB" id="FungiDB:A9K55_002894"/>
<gene>
    <name evidence="1" type="ORF">A9K55_002894</name>
</gene>
<reference evidence="1 2" key="1">
    <citation type="journal article" date="2017" name="BMC Genomics">
        <title>Chromosome level assembly and secondary metabolite potential of the parasitic fungus Cordyceps militaris.</title>
        <authorList>
            <person name="Kramer G.J."/>
            <person name="Nodwell J.R."/>
        </authorList>
    </citation>
    <scope>NUCLEOTIDE SEQUENCE [LARGE SCALE GENOMIC DNA]</scope>
    <source>
        <strain evidence="1 2">ATCC 34164</strain>
    </source>
</reference>
<proteinExistence type="predicted"/>
<dbReference type="EMBL" id="CP023322">
    <property type="protein sequence ID" value="ATY59296.1"/>
    <property type="molecule type" value="Genomic_DNA"/>
</dbReference>
<dbReference type="VEuPathDB" id="FungiDB:CCM_05519"/>
<evidence type="ECO:0000313" key="2">
    <source>
        <dbReference type="Proteomes" id="UP000323067"/>
    </source>
</evidence>
<sequence>MLCFSINCTGEQGWDSIGVGSTVDNKSLKLGPAPFIINIFFYYQDVTTRLSIIYLESATAKLRQQLARLSLVLRLCLTLLLFTLITKHATGKESTSSVANEVVAAYSLGPEATLTVFLQIACICFISASSSAEAIRWHRLQPLSGGHRIRLGRAAGEAARLAASNGLSKPTNYRAEAQISLVSGGIEDSTGVPRVLYLCIIISARRHVTSQSRYTSRWVQMAWSEKRGPISTVQISAPWRRGPAKSAKSCN</sequence>
<name>A0A2H4S858_CORMI</name>
<accession>A0A2H4S858</accession>
<dbReference type="Proteomes" id="UP000323067">
    <property type="component" value="Chromosome iv"/>
</dbReference>
<evidence type="ECO:0000313" key="1">
    <source>
        <dbReference type="EMBL" id="ATY59296.1"/>
    </source>
</evidence>